<dbReference type="InterPro" id="IPR002023">
    <property type="entry name" value="NuoE-like"/>
</dbReference>
<accession>A0A1F7FGD9</accession>
<dbReference type="InterPro" id="IPR042128">
    <property type="entry name" value="NuoE_dom"/>
</dbReference>
<dbReference type="FunFam" id="3.30.70.20:FF:000035">
    <property type="entry name" value="Iron hydrogenase 1"/>
    <property type="match status" value="1"/>
</dbReference>
<sequence>MIENGIIINGIKYPFESGETILAVAQRNSIAIPTLCHLKGTIPTGACRLCVVEVEKARSLVPACSMPAAKDMVVKTESPRVVKSRKATLELLLSSGNHNCASRSVDAKEWTALQTSAAAYDAGGDLCAVYGACKLQHYAYRYQVKSSRFKGSKPRYAAEYANPFIIRDFSRCILCGRCVQACNEQQVNNAISLGYRGKSAKVVTAGDLSLAGSDCVFCGECVQACPVGALVEKKARYHARPWETAMVRTVCHFCGVGCGLVLHVKGGKIVKVTGDESAKPNQGSLCMRGRFAYDFIHSANRLAKPLVREANGYREASWSEALELVGRKIMNVRDQHGPDAIACVVSPRHTNEDFFLLQKFFRTLVGTNAINQSEHAAFSGSLMANSFREIEEARLCIVIGGRIGEDNPVATAFVKRGTLRGSQLILIDADTPKLASFAALHLKPCIGTEDIIISALIGAISADKAGAVTGVSSADIESAKALIAQQGPALVVYDGAAVQSLETFENIKKLGNGNINSFSGNNNTLGACLMGALPDYYPGFLEIAPSPGKNQFERLWDCGLTNAKGPNLEKVAEACGTGKIKMLFCVGENTLLQGMEQATVDYTVAFSLFKGVDADMVLPLAAWSEYDGTTISSRRQVNMVRTAAPVFGQAKPVWEIFSLLARHMGASWNHESARDIWEQEILATVPELTGLTYESLEKGGREYALIPDHRYPDIIHKAWRSGEYHSKKLCEESVGVGLVTPAPNASDTRERLKEFLAAGHLDGKKKDLDAILSAYRGKTGGLIPVLQKAQEVIGYLPLPVQSYIALGLNLPASDVFGIVSFYSFFSMKPRGKNQIKVCMGTACFVMGAQEIVKEFEERLGISVGGVTPDRQFSLEMVRCLGMCGLAPAVMINNDVHAKLTPAKTAQLLEQYRRAQ</sequence>
<dbReference type="GO" id="GO:0051537">
    <property type="term" value="F:2 iron, 2 sulfur cluster binding"/>
    <property type="evidence" value="ECO:0007669"/>
    <property type="project" value="UniProtKB-KW"/>
</dbReference>
<reference evidence="12 13" key="1">
    <citation type="journal article" date="2016" name="Nat. Commun.">
        <title>Thousands of microbial genomes shed light on interconnected biogeochemical processes in an aquifer system.</title>
        <authorList>
            <person name="Anantharaman K."/>
            <person name="Brown C.T."/>
            <person name="Hug L.A."/>
            <person name="Sharon I."/>
            <person name="Castelle C.J."/>
            <person name="Probst A.J."/>
            <person name="Thomas B.C."/>
            <person name="Singh A."/>
            <person name="Wilkins M.J."/>
            <person name="Karaoz U."/>
            <person name="Brodie E.L."/>
            <person name="Williams K.H."/>
            <person name="Hubbard S.S."/>
            <person name="Banfield J.F."/>
        </authorList>
    </citation>
    <scope>NUCLEOTIDE SEQUENCE [LARGE SCALE GENOMIC DNA]</scope>
</reference>
<dbReference type="GO" id="GO:0003954">
    <property type="term" value="F:NADH dehydrogenase activity"/>
    <property type="evidence" value="ECO:0007669"/>
    <property type="project" value="TreeGrafter"/>
</dbReference>
<feature type="domain" description="4Fe-4S ferredoxin-type" evidence="10">
    <location>
        <begin position="163"/>
        <end position="192"/>
    </location>
</feature>
<evidence type="ECO:0000256" key="8">
    <source>
        <dbReference type="ARBA" id="ARBA00034078"/>
    </source>
</evidence>
<dbReference type="CDD" id="cd03064">
    <property type="entry name" value="TRX_Fd_NuoE"/>
    <property type="match status" value="1"/>
</dbReference>
<dbReference type="InterPro" id="IPR006963">
    <property type="entry name" value="Mopterin_OxRdtase_4Fe-4S_dom"/>
</dbReference>
<dbReference type="SUPFAM" id="SSF52833">
    <property type="entry name" value="Thioredoxin-like"/>
    <property type="match status" value="1"/>
</dbReference>
<dbReference type="PROSITE" id="PS51085">
    <property type="entry name" value="2FE2S_FER_2"/>
    <property type="match status" value="1"/>
</dbReference>
<dbReference type="InterPro" id="IPR050123">
    <property type="entry name" value="Prok_molybdopt-oxidoreductase"/>
</dbReference>
<evidence type="ECO:0000256" key="4">
    <source>
        <dbReference type="ARBA" id="ARBA00022723"/>
    </source>
</evidence>
<proteinExistence type="inferred from homology"/>
<dbReference type="InterPro" id="IPR036249">
    <property type="entry name" value="Thioredoxin-like_sf"/>
</dbReference>
<feature type="domain" description="4Fe-4S ferredoxin-type" evidence="10">
    <location>
        <begin position="206"/>
        <end position="235"/>
    </location>
</feature>
<protein>
    <recommendedName>
        <fullName evidence="14">NADH dehydrogenase</fullName>
    </recommendedName>
</protein>
<comment type="similarity">
    <text evidence="1">Belongs to the complex I 24 kDa subunit family.</text>
</comment>
<keyword evidence="4" id="KW-0479">Metal-binding</keyword>
<feature type="domain" description="2Fe-2S ferredoxin-type" evidence="9">
    <location>
        <begin position="1"/>
        <end position="80"/>
    </location>
</feature>
<dbReference type="Pfam" id="PF12838">
    <property type="entry name" value="Fer4_7"/>
    <property type="match status" value="1"/>
</dbReference>
<dbReference type="InterPro" id="IPR017896">
    <property type="entry name" value="4Fe4S_Fe-S-bd"/>
</dbReference>
<keyword evidence="3" id="KW-0001">2Fe-2S</keyword>
<dbReference type="PANTHER" id="PTHR43105:SF10">
    <property type="entry name" value="NADH-QUINONE OXIDOREDUCTASE SUBUNIT G"/>
    <property type="match status" value="1"/>
</dbReference>
<dbReference type="GO" id="GO:0051539">
    <property type="term" value="F:4 iron, 4 sulfur cluster binding"/>
    <property type="evidence" value="ECO:0007669"/>
    <property type="project" value="UniProtKB-KW"/>
</dbReference>
<dbReference type="InterPro" id="IPR036010">
    <property type="entry name" value="2Fe-2S_ferredoxin-like_sf"/>
</dbReference>
<evidence type="ECO:0000256" key="7">
    <source>
        <dbReference type="ARBA" id="ARBA00023014"/>
    </source>
</evidence>
<dbReference type="InterPro" id="IPR019574">
    <property type="entry name" value="NADH_UbQ_OxRdtase_Gsu_4Fe4S-bd"/>
</dbReference>
<dbReference type="InterPro" id="IPR006656">
    <property type="entry name" value="Mopterin_OxRdtase"/>
</dbReference>
<evidence type="ECO:0000256" key="6">
    <source>
        <dbReference type="ARBA" id="ARBA00023004"/>
    </source>
</evidence>
<dbReference type="EMBL" id="MFYX01000055">
    <property type="protein sequence ID" value="OGK05542.1"/>
    <property type="molecule type" value="Genomic_DNA"/>
</dbReference>
<keyword evidence="5" id="KW-0677">Repeat</keyword>
<dbReference type="PROSITE" id="PS01099">
    <property type="entry name" value="COMPLEX1_24K"/>
    <property type="match status" value="1"/>
</dbReference>
<evidence type="ECO:0000313" key="12">
    <source>
        <dbReference type="EMBL" id="OGK05542.1"/>
    </source>
</evidence>
<dbReference type="Gene3D" id="3.10.20.740">
    <property type="match status" value="1"/>
</dbReference>
<evidence type="ECO:0000259" key="10">
    <source>
        <dbReference type="PROSITE" id="PS51379"/>
    </source>
</evidence>
<feature type="domain" description="4Fe-4S Mo/W bis-MGD-type" evidence="11">
    <location>
        <begin position="244"/>
        <end position="300"/>
    </location>
</feature>
<dbReference type="Gene3D" id="3.40.50.740">
    <property type="match status" value="2"/>
</dbReference>
<gene>
    <name evidence="12" type="ORF">A2519_05500</name>
</gene>
<dbReference type="SMART" id="SM00929">
    <property type="entry name" value="NADH-G_4Fe-4S_3"/>
    <property type="match status" value="1"/>
</dbReference>
<dbReference type="PROSITE" id="PS51379">
    <property type="entry name" value="4FE4S_FER_2"/>
    <property type="match status" value="2"/>
</dbReference>
<dbReference type="FunFam" id="3.40.30.10:FF:000015">
    <property type="entry name" value="NADH-quinone oxidoreductase subunit E"/>
    <property type="match status" value="1"/>
</dbReference>
<dbReference type="InterPro" id="IPR017900">
    <property type="entry name" value="4Fe4S_Fe_S_CS"/>
</dbReference>
<comment type="cofactor">
    <cofactor evidence="8">
        <name>[2Fe-2S] cluster</name>
        <dbReference type="ChEBI" id="CHEBI:190135"/>
    </cofactor>
</comment>
<dbReference type="AlphaFoldDB" id="A0A1F7FGD9"/>
<dbReference type="SUPFAM" id="SSF54292">
    <property type="entry name" value="2Fe-2S ferredoxin-like"/>
    <property type="match status" value="1"/>
</dbReference>
<dbReference type="PROSITE" id="PS00198">
    <property type="entry name" value="4FE4S_FER_1"/>
    <property type="match status" value="1"/>
</dbReference>
<evidence type="ECO:0000313" key="13">
    <source>
        <dbReference type="Proteomes" id="UP000179243"/>
    </source>
</evidence>
<organism evidence="12 13">
    <name type="scientific">Candidatus Raymondbacteria bacterium RIFOXYD12_FULL_49_13</name>
    <dbReference type="NCBI Taxonomy" id="1817890"/>
    <lineage>
        <taxon>Bacteria</taxon>
        <taxon>Raymondiibacteriota</taxon>
    </lineage>
</organism>
<keyword evidence="2" id="KW-0004">4Fe-4S</keyword>
<dbReference type="Pfam" id="PF13510">
    <property type="entry name" value="Fer2_4"/>
    <property type="match status" value="1"/>
</dbReference>
<evidence type="ECO:0000256" key="5">
    <source>
        <dbReference type="ARBA" id="ARBA00022737"/>
    </source>
</evidence>
<dbReference type="Gene3D" id="3.40.228.10">
    <property type="entry name" value="Dimethylsulfoxide Reductase, domain 2"/>
    <property type="match status" value="1"/>
</dbReference>
<dbReference type="CDD" id="cd00207">
    <property type="entry name" value="fer2"/>
    <property type="match status" value="1"/>
</dbReference>
<dbReference type="Pfam" id="PF04879">
    <property type="entry name" value="Molybdop_Fe4S4"/>
    <property type="match status" value="1"/>
</dbReference>
<dbReference type="PROSITE" id="PS51669">
    <property type="entry name" value="4FE4S_MOW_BIS_MGD"/>
    <property type="match status" value="1"/>
</dbReference>
<dbReference type="SUPFAM" id="SSF54862">
    <property type="entry name" value="4Fe-4S ferredoxins"/>
    <property type="match status" value="1"/>
</dbReference>
<evidence type="ECO:0008006" key="14">
    <source>
        <dbReference type="Google" id="ProtNLM"/>
    </source>
</evidence>
<dbReference type="PANTHER" id="PTHR43105">
    <property type="entry name" value="RESPIRATORY NITRATE REDUCTASE"/>
    <property type="match status" value="1"/>
</dbReference>
<dbReference type="SUPFAM" id="SSF53706">
    <property type="entry name" value="Formate dehydrogenase/DMSO reductase, domains 1-3"/>
    <property type="match status" value="1"/>
</dbReference>
<dbReference type="GO" id="GO:0046872">
    <property type="term" value="F:metal ion binding"/>
    <property type="evidence" value="ECO:0007669"/>
    <property type="project" value="UniProtKB-KW"/>
</dbReference>
<evidence type="ECO:0000256" key="1">
    <source>
        <dbReference type="ARBA" id="ARBA00010643"/>
    </source>
</evidence>
<dbReference type="Gene3D" id="3.40.30.10">
    <property type="entry name" value="Glutaredoxin"/>
    <property type="match status" value="1"/>
</dbReference>
<dbReference type="InterPro" id="IPR001041">
    <property type="entry name" value="2Fe-2S_ferredoxin-type"/>
</dbReference>
<dbReference type="GO" id="GO:0016020">
    <property type="term" value="C:membrane"/>
    <property type="evidence" value="ECO:0007669"/>
    <property type="project" value="TreeGrafter"/>
</dbReference>
<evidence type="ECO:0000256" key="2">
    <source>
        <dbReference type="ARBA" id="ARBA00022485"/>
    </source>
</evidence>
<dbReference type="GO" id="GO:0022904">
    <property type="term" value="P:respiratory electron transport chain"/>
    <property type="evidence" value="ECO:0007669"/>
    <property type="project" value="TreeGrafter"/>
</dbReference>
<evidence type="ECO:0000256" key="3">
    <source>
        <dbReference type="ARBA" id="ARBA00022714"/>
    </source>
</evidence>
<keyword evidence="6" id="KW-0408">Iron</keyword>
<evidence type="ECO:0000259" key="11">
    <source>
        <dbReference type="PROSITE" id="PS51669"/>
    </source>
</evidence>
<comment type="caution">
    <text evidence="12">The sequence shown here is derived from an EMBL/GenBank/DDBJ whole genome shotgun (WGS) entry which is preliminary data.</text>
</comment>
<name>A0A1F7FGD9_UNCRA</name>
<dbReference type="Pfam" id="PF00384">
    <property type="entry name" value="Molybdopterin"/>
    <property type="match status" value="1"/>
</dbReference>
<dbReference type="Pfam" id="PF01257">
    <property type="entry name" value="2Fe-2S_thioredx"/>
    <property type="match status" value="1"/>
</dbReference>
<dbReference type="SMART" id="SM00926">
    <property type="entry name" value="Molybdop_Fe4S4"/>
    <property type="match status" value="1"/>
</dbReference>
<dbReference type="Gene3D" id="2.20.25.90">
    <property type="entry name" value="ADC-like domains"/>
    <property type="match status" value="1"/>
</dbReference>
<dbReference type="Gene3D" id="1.10.10.1590">
    <property type="entry name" value="NADH-quinone oxidoreductase subunit E"/>
    <property type="match status" value="1"/>
</dbReference>
<dbReference type="InterPro" id="IPR041921">
    <property type="entry name" value="NuoE_N"/>
</dbReference>
<keyword evidence="7" id="KW-0411">Iron-sulfur</keyword>
<dbReference type="Gene3D" id="3.30.70.20">
    <property type="match status" value="1"/>
</dbReference>
<evidence type="ECO:0000259" key="9">
    <source>
        <dbReference type="PROSITE" id="PS51085"/>
    </source>
</evidence>
<dbReference type="Proteomes" id="UP000179243">
    <property type="component" value="Unassembled WGS sequence"/>
</dbReference>